<sequence>MEVLKNPPKDVFKAPLPLLPMDVEPPTSTATSIPPMVTLQPPTVPTSTTTTTVTHTMSLPPTALTSAPSTVQAQLPVVIATRPVLGVPPPASSAPTIEPWLFSEAT</sequence>
<proteinExistence type="predicted"/>
<dbReference type="Proteomes" id="UP000887565">
    <property type="component" value="Unplaced"/>
</dbReference>
<feature type="region of interest" description="Disordered" evidence="1">
    <location>
        <begin position="23"/>
        <end position="53"/>
    </location>
</feature>
<evidence type="ECO:0000313" key="3">
    <source>
        <dbReference type="WBParaSite" id="nRc.2.0.1.t11064-RA"/>
    </source>
</evidence>
<evidence type="ECO:0000313" key="2">
    <source>
        <dbReference type="Proteomes" id="UP000887565"/>
    </source>
</evidence>
<accession>A0A915IA61</accession>
<reference evidence="3" key="1">
    <citation type="submission" date="2022-11" db="UniProtKB">
        <authorList>
            <consortium name="WormBaseParasite"/>
        </authorList>
    </citation>
    <scope>IDENTIFICATION</scope>
</reference>
<protein>
    <submittedName>
        <fullName evidence="3">Uncharacterized protein</fullName>
    </submittedName>
</protein>
<keyword evidence="2" id="KW-1185">Reference proteome</keyword>
<dbReference type="AlphaFoldDB" id="A0A915IA61"/>
<evidence type="ECO:0000256" key="1">
    <source>
        <dbReference type="SAM" id="MobiDB-lite"/>
    </source>
</evidence>
<dbReference type="WBParaSite" id="nRc.2.0.1.t11064-RA">
    <property type="protein sequence ID" value="nRc.2.0.1.t11064-RA"/>
    <property type="gene ID" value="nRc.2.0.1.g11064"/>
</dbReference>
<feature type="compositionally biased region" description="Low complexity" evidence="1">
    <location>
        <begin position="38"/>
        <end position="53"/>
    </location>
</feature>
<organism evidence="2 3">
    <name type="scientific">Romanomermis culicivorax</name>
    <name type="common">Nematode worm</name>
    <dbReference type="NCBI Taxonomy" id="13658"/>
    <lineage>
        <taxon>Eukaryota</taxon>
        <taxon>Metazoa</taxon>
        <taxon>Ecdysozoa</taxon>
        <taxon>Nematoda</taxon>
        <taxon>Enoplea</taxon>
        <taxon>Dorylaimia</taxon>
        <taxon>Mermithida</taxon>
        <taxon>Mermithoidea</taxon>
        <taxon>Mermithidae</taxon>
        <taxon>Romanomermis</taxon>
    </lineage>
</organism>
<name>A0A915IA61_ROMCU</name>